<dbReference type="GO" id="GO:0005576">
    <property type="term" value="C:extracellular region"/>
    <property type="evidence" value="ECO:0007669"/>
    <property type="project" value="InterPro"/>
</dbReference>
<sequence>LQRLILQQHMFVLVLWASLSAPPDAPVQLTVVPSRRGCSSDKDCPGGHKCCRFDCGPVCVLPVFNEFVNNGC</sequence>
<reference evidence="3" key="1">
    <citation type="submission" date="2025-08" db="UniProtKB">
        <authorList>
            <consortium name="Ensembl"/>
        </authorList>
    </citation>
    <scope>IDENTIFICATION</scope>
</reference>
<keyword evidence="1" id="KW-0732">Signal</keyword>
<dbReference type="PROSITE" id="PS51390">
    <property type="entry name" value="WAP"/>
    <property type="match status" value="1"/>
</dbReference>
<dbReference type="Gene3D" id="4.10.75.10">
    <property type="entry name" value="Elafin-like"/>
    <property type="match status" value="1"/>
</dbReference>
<feature type="chain" id="PRO_5025414767" description="WAP domain-containing protein" evidence="1">
    <location>
        <begin position="21"/>
        <end position="72"/>
    </location>
</feature>
<dbReference type="Ensembl" id="ENSSRHT00000053627.1">
    <property type="protein sequence ID" value="ENSSRHP00000052159.1"/>
    <property type="gene ID" value="ENSSRHG00000026263.1"/>
</dbReference>
<dbReference type="InterPro" id="IPR036645">
    <property type="entry name" value="Elafin-like_sf"/>
</dbReference>
<feature type="domain" description="WAP" evidence="2">
    <location>
        <begin position="15"/>
        <end position="63"/>
    </location>
</feature>
<dbReference type="Proteomes" id="UP000472270">
    <property type="component" value="Unassembled WGS sequence"/>
</dbReference>
<organism evidence="3 4">
    <name type="scientific">Sinocyclocheilus rhinocerous</name>
    <dbReference type="NCBI Taxonomy" id="307959"/>
    <lineage>
        <taxon>Eukaryota</taxon>
        <taxon>Metazoa</taxon>
        <taxon>Chordata</taxon>
        <taxon>Craniata</taxon>
        <taxon>Vertebrata</taxon>
        <taxon>Euteleostomi</taxon>
        <taxon>Actinopterygii</taxon>
        <taxon>Neopterygii</taxon>
        <taxon>Teleostei</taxon>
        <taxon>Ostariophysi</taxon>
        <taxon>Cypriniformes</taxon>
        <taxon>Cyprinidae</taxon>
        <taxon>Cyprininae</taxon>
        <taxon>Sinocyclocheilus</taxon>
    </lineage>
</organism>
<name>A0A673JE80_9TELE</name>
<evidence type="ECO:0000313" key="3">
    <source>
        <dbReference type="Ensembl" id="ENSSRHP00000052159.1"/>
    </source>
</evidence>
<evidence type="ECO:0000259" key="2">
    <source>
        <dbReference type="PROSITE" id="PS51390"/>
    </source>
</evidence>
<dbReference type="GO" id="GO:0030414">
    <property type="term" value="F:peptidase inhibitor activity"/>
    <property type="evidence" value="ECO:0007669"/>
    <property type="project" value="InterPro"/>
</dbReference>
<dbReference type="SUPFAM" id="SSF57256">
    <property type="entry name" value="Elafin-like"/>
    <property type="match status" value="1"/>
</dbReference>
<keyword evidence="4" id="KW-1185">Reference proteome</keyword>
<dbReference type="Pfam" id="PF00095">
    <property type="entry name" value="WAP"/>
    <property type="match status" value="1"/>
</dbReference>
<dbReference type="AlphaFoldDB" id="A0A673JE80"/>
<reference evidence="3" key="2">
    <citation type="submission" date="2025-09" db="UniProtKB">
        <authorList>
            <consortium name="Ensembl"/>
        </authorList>
    </citation>
    <scope>IDENTIFICATION</scope>
</reference>
<proteinExistence type="predicted"/>
<evidence type="ECO:0000256" key="1">
    <source>
        <dbReference type="SAM" id="SignalP"/>
    </source>
</evidence>
<dbReference type="SMART" id="SM00217">
    <property type="entry name" value="WAP"/>
    <property type="match status" value="1"/>
</dbReference>
<dbReference type="InterPro" id="IPR008197">
    <property type="entry name" value="WAP_dom"/>
</dbReference>
<feature type="signal peptide" evidence="1">
    <location>
        <begin position="1"/>
        <end position="20"/>
    </location>
</feature>
<accession>A0A673JE80</accession>
<evidence type="ECO:0000313" key="4">
    <source>
        <dbReference type="Proteomes" id="UP000472270"/>
    </source>
</evidence>
<protein>
    <recommendedName>
        <fullName evidence="2">WAP domain-containing protein</fullName>
    </recommendedName>
</protein>